<evidence type="ECO:0000256" key="1">
    <source>
        <dbReference type="SAM" id="MobiDB-lite"/>
    </source>
</evidence>
<comment type="caution">
    <text evidence="4">The sequence shown here is derived from an EMBL/GenBank/DDBJ whole genome shotgun (WGS) entry which is preliminary data.</text>
</comment>
<dbReference type="Pfam" id="PF25043">
    <property type="entry name" value="DUF7788"/>
    <property type="match status" value="1"/>
</dbReference>
<dbReference type="PANTHER" id="PTHR31373:SF17">
    <property type="entry name" value="OS06G0652100 PROTEIN"/>
    <property type="match status" value="1"/>
</dbReference>
<organism evidence="4 5">
    <name type="scientific">Punica granatum</name>
    <name type="common">Pomegranate</name>
    <dbReference type="NCBI Taxonomy" id="22663"/>
    <lineage>
        <taxon>Eukaryota</taxon>
        <taxon>Viridiplantae</taxon>
        <taxon>Streptophyta</taxon>
        <taxon>Embryophyta</taxon>
        <taxon>Tracheophyta</taxon>
        <taxon>Spermatophyta</taxon>
        <taxon>Magnoliopsida</taxon>
        <taxon>eudicotyledons</taxon>
        <taxon>Gunneridae</taxon>
        <taxon>Pentapetalae</taxon>
        <taxon>rosids</taxon>
        <taxon>malvids</taxon>
        <taxon>Myrtales</taxon>
        <taxon>Lythraceae</taxon>
        <taxon>Punica</taxon>
    </lineage>
</organism>
<feature type="region of interest" description="Disordered" evidence="1">
    <location>
        <begin position="135"/>
        <end position="161"/>
    </location>
</feature>
<dbReference type="InterPro" id="IPR056690">
    <property type="entry name" value="DUF7788"/>
</dbReference>
<gene>
    <name evidence="4" type="ORF">CRG98_008188</name>
</gene>
<sequence length="503" mass="57792">MIAEEFSKLSPAEVMITDASCHFFFHVVPETPPNSLIQRLTLTWAHDTLTALKLICNLHAVRGTGKSDKEGFHTVARWLFKNHPRTLTYNVGPLANFGYFNDLPEIIYRLLEGPDVRRVQKQEWEKRKWSSRLCSKSQMTEDRNKSRKLESPAPSNGRPEEVWKLQREETIAKAEKVINRYNQDGDFRLLHEKVSEHFAQYLKSDVEFLNSGELNEVGLAAKWCPSTDSSFDQSTLLCESIALLIFSRELRREVLVPLRKALELPKVYMSPKNWGEIPFNRVPSVAMKLYVSKFFKHYNERFRECLENVKLGKGKSQSGFSYPRDNPVVGRLDHRDGREVAELHWKRMVENLLKAGKLENCIAACDVYGSMRGTPMEVSVALSILVAKNWNLSSDQIVKRIFVFSDMEFEEASMNPWETYYQVIRRKFEEAGCGDSIPQIVFWNLRDSQSTPVTATQDGVALVSEFSENLVSMFLDNDGEINPEKIMLDAISGEQYQKLVVVD</sequence>
<feature type="domain" description="DUF7788" evidence="3">
    <location>
        <begin position="386"/>
        <end position="485"/>
    </location>
</feature>
<dbReference type="PIRSF" id="PIRSF015417">
    <property type="entry name" value="T31B5_30_vWA"/>
    <property type="match status" value="1"/>
</dbReference>
<feature type="compositionally biased region" description="Basic and acidic residues" evidence="1">
    <location>
        <begin position="139"/>
        <end position="150"/>
    </location>
</feature>
<dbReference type="EMBL" id="PGOL01000378">
    <property type="protein sequence ID" value="PKI71409.1"/>
    <property type="molecule type" value="Genomic_DNA"/>
</dbReference>
<feature type="domain" description="DUF2828" evidence="2">
    <location>
        <begin position="16"/>
        <end position="358"/>
    </location>
</feature>
<evidence type="ECO:0000313" key="5">
    <source>
        <dbReference type="Proteomes" id="UP000233551"/>
    </source>
</evidence>
<name>A0A2I0KSF1_PUNGR</name>
<keyword evidence="5" id="KW-1185">Reference proteome</keyword>
<dbReference type="Proteomes" id="UP000233551">
    <property type="component" value="Unassembled WGS sequence"/>
</dbReference>
<evidence type="ECO:0000259" key="2">
    <source>
        <dbReference type="Pfam" id="PF11443"/>
    </source>
</evidence>
<proteinExistence type="predicted"/>
<reference evidence="4 5" key="1">
    <citation type="submission" date="2017-11" db="EMBL/GenBank/DDBJ databases">
        <title>De-novo sequencing of pomegranate (Punica granatum L.) genome.</title>
        <authorList>
            <person name="Akparov Z."/>
            <person name="Amiraslanov A."/>
            <person name="Hajiyeva S."/>
            <person name="Abbasov M."/>
            <person name="Kaur K."/>
            <person name="Hamwieh A."/>
            <person name="Solovyev V."/>
            <person name="Salamov A."/>
            <person name="Braich B."/>
            <person name="Kosarev P."/>
            <person name="Mahmoud A."/>
            <person name="Hajiyev E."/>
            <person name="Babayeva S."/>
            <person name="Izzatullayeva V."/>
            <person name="Mammadov A."/>
            <person name="Mammadov A."/>
            <person name="Sharifova S."/>
            <person name="Ojaghi J."/>
            <person name="Eynullazada K."/>
            <person name="Bayramov B."/>
            <person name="Abdulazimova A."/>
            <person name="Shahmuradov I."/>
        </authorList>
    </citation>
    <scope>NUCLEOTIDE SEQUENCE [LARGE SCALE GENOMIC DNA]</scope>
    <source>
        <strain evidence="5">cv. AG2017</strain>
        <tissue evidence="4">Leaf</tissue>
    </source>
</reference>
<protein>
    <submittedName>
        <fullName evidence="4">Uncharacterized protein</fullName>
    </submittedName>
</protein>
<dbReference type="Pfam" id="PF11443">
    <property type="entry name" value="DUF2828"/>
    <property type="match status" value="1"/>
</dbReference>
<dbReference type="InterPro" id="IPR011205">
    <property type="entry name" value="UCP015417_vWA"/>
</dbReference>
<dbReference type="AlphaFoldDB" id="A0A2I0KSF1"/>
<accession>A0A2I0KSF1</accession>
<dbReference type="PANTHER" id="PTHR31373">
    <property type="entry name" value="OS06G0652100 PROTEIN"/>
    <property type="match status" value="1"/>
</dbReference>
<evidence type="ECO:0000313" key="4">
    <source>
        <dbReference type="EMBL" id="PKI71409.1"/>
    </source>
</evidence>
<dbReference type="InterPro" id="IPR058580">
    <property type="entry name" value="DUF2828"/>
</dbReference>
<evidence type="ECO:0000259" key="3">
    <source>
        <dbReference type="Pfam" id="PF25043"/>
    </source>
</evidence>